<proteinExistence type="predicted"/>
<dbReference type="AlphaFoldDB" id="E9HR63"/>
<dbReference type="PANTHER" id="PTHR22963">
    <property type="entry name" value="ENDOGLIN-RELATED"/>
    <property type="match status" value="1"/>
</dbReference>
<dbReference type="InterPro" id="IPR048407">
    <property type="entry name" value="Dumpy_DPY"/>
</dbReference>
<keyword evidence="1" id="KW-0245">EGF-like domain</keyword>
<name>E9HR63_DAPPU</name>
<feature type="non-terminal residue" evidence="3">
    <location>
        <position position="1"/>
    </location>
</feature>
<dbReference type="PhylomeDB" id="E9HR63"/>
<dbReference type="EMBL" id="GL732731">
    <property type="protein sequence ID" value="EFX65776.1"/>
    <property type="molecule type" value="Genomic_DNA"/>
</dbReference>
<keyword evidence="4" id="KW-1185">Reference proteome</keyword>
<accession>E9HR63</accession>
<dbReference type="KEGG" id="dpx:DAPPUDRAFT_65219"/>
<dbReference type="Gene3D" id="2.10.25.10">
    <property type="entry name" value="Laminin"/>
    <property type="match status" value="1"/>
</dbReference>
<gene>
    <name evidence="3" type="ORF">DAPPUDRAFT_65219</name>
</gene>
<reference evidence="3 4" key="1">
    <citation type="journal article" date="2011" name="Science">
        <title>The ecoresponsive genome of Daphnia pulex.</title>
        <authorList>
            <person name="Colbourne J.K."/>
            <person name="Pfrender M.E."/>
            <person name="Gilbert D."/>
            <person name="Thomas W.K."/>
            <person name="Tucker A."/>
            <person name="Oakley T.H."/>
            <person name="Tokishita S."/>
            <person name="Aerts A."/>
            <person name="Arnold G.J."/>
            <person name="Basu M.K."/>
            <person name="Bauer D.J."/>
            <person name="Caceres C.E."/>
            <person name="Carmel L."/>
            <person name="Casola C."/>
            <person name="Choi J.H."/>
            <person name="Detter J.C."/>
            <person name="Dong Q."/>
            <person name="Dusheyko S."/>
            <person name="Eads B.D."/>
            <person name="Frohlich T."/>
            <person name="Geiler-Samerotte K.A."/>
            <person name="Gerlach D."/>
            <person name="Hatcher P."/>
            <person name="Jogdeo S."/>
            <person name="Krijgsveld J."/>
            <person name="Kriventseva E.V."/>
            <person name="Kultz D."/>
            <person name="Laforsch C."/>
            <person name="Lindquist E."/>
            <person name="Lopez J."/>
            <person name="Manak J.R."/>
            <person name="Muller J."/>
            <person name="Pangilinan J."/>
            <person name="Patwardhan R.P."/>
            <person name="Pitluck S."/>
            <person name="Pritham E.J."/>
            <person name="Rechtsteiner A."/>
            <person name="Rho M."/>
            <person name="Rogozin I.B."/>
            <person name="Sakarya O."/>
            <person name="Salamov A."/>
            <person name="Schaack S."/>
            <person name="Shapiro H."/>
            <person name="Shiga Y."/>
            <person name="Skalitzky C."/>
            <person name="Smith Z."/>
            <person name="Souvorov A."/>
            <person name="Sung W."/>
            <person name="Tang Z."/>
            <person name="Tsuchiya D."/>
            <person name="Tu H."/>
            <person name="Vos H."/>
            <person name="Wang M."/>
            <person name="Wolf Y.I."/>
            <person name="Yamagata H."/>
            <person name="Yamada T."/>
            <person name="Ye Y."/>
            <person name="Shaw J.R."/>
            <person name="Andrews J."/>
            <person name="Crease T.J."/>
            <person name="Tang H."/>
            <person name="Lucas S.M."/>
            <person name="Robertson H.M."/>
            <person name="Bork P."/>
            <person name="Koonin E.V."/>
            <person name="Zdobnov E.M."/>
            <person name="Grigoriev I.V."/>
            <person name="Lynch M."/>
            <person name="Boore J.L."/>
        </authorList>
    </citation>
    <scope>NUCLEOTIDE SEQUENCE [LARGE SCALE GENOMIC DNA]</scope>
</reference>
<evidence type="ECO:0000256" key="1">
    <source>
        <dbReference type="PROSITE-ProRule" id="PRU00076"/>
    </source>
</evidence>
<feature type="domain" description="EGF-like" evidence="2">
    <location>
        <begin position="98"/>
        <end position="137"/>
    </location>
</feature>
<dbReference type="Pfam" id="PF21164">
    <property type="entry name" value="Dumpy_DPY"/>
    <property type="match status" value="4"/>
</dbReference>
<dbReference type="OMA" id="ENNAQCK"/>
<sequence length="387" mass="41534">CDPNPCGTNAQCKSQNGAINCVCPANYVGDPYSSCRPECVLNTDCPRDKNCVNSRCVDPCPGTCGINAICRVTNHIPVCSCKESHTGDPYGSCRPIPPPTPCDPNPCGTNAQCKTRNGAIDCSCPGNYVGDPYSSCRPECVLNTDCPRDQSCSRNRCIDPCPGTCGLNADCRISNHIPVCTINCVCPASYIGDPYSSCRPECVLNTDCPRDKNCLQNQCVDPCVGTCGFNADCRVSNHLPVCSCKESHTGDPYGSCRPIPVIIEPNVVQPPTPCDPNPCGTNAQCNTRNGAINCVCPANYVGDPYSSCRPECVLNTECPRDKNCVNYRCVNPCPGTCGINAVCRVTNHIPVCSCKESHTGDPYGSCRPIPVKRKTRNSNFGRKKQLF</sequence>
<dbReference type="SMART" id="SM00181">
    <property type="entry name" value="EGF"/>
    <property type="match status" value="7"/>
</dbReference>
<feature type="domain" description="EGF-like" evidence="2">
    <location>
        <begin position="270"/>
        <end position="309"/>
    </location>
</feature>
<organism evidence="3 4">
    <name type="scientific">Daphnia pulex</name>
    <name type="common">Water flea</name>
    <dbReference type="NCBI Taxonomy" id="6669"/>
    <lineage>
        <taxon>Eukaryota</taxon>
        <taxon>Metazoa</taxon>
        <taxon>Ecdysozoa</taxon>
        <taxon>Arthropoda</taxon>
        <taxon>Crustacea</taxon>
        <taxon>Branchiopoda</taxon>
        <taxon>Diplostraca</taxon>
        <taxon>Cladocera</taxon>
        <taxon>Anomopoda</taxon>
        <taxon>Daphniidae</taxon>
        <taxon>Daphnia</taxon>
    </lineage>
</organism>
<evidence type="ECO:0000313" key="4">
    <source>
        <dbReference type="Proteomes" id="UP000000305"/>
    </source>
</evidence>
<dbReference type="OrthoDB" id="6343936at2759"/>
<dbReference type="PROSITE" id="PS50026">
    <property type="entry name" value="EGF_3"/>
    <property type="match status" value="2"/>
</dbReference>
<dbReference type="InterPro" id="IPR000742">
    <property type="entry name" value="EGF"/>
</dbReference>
<comment type="caution">
    <text evidence="1">Lacks conserved residue(s) required for the propagation of feature annotation.</text>
</comment>
<dbReference type="Proteomes" id="UP000000305">
    <property type="component" value="Unassembled WGS sequence"/>
</dbReference>
<evidence type="ECO:0000259" key="2">
    <source>
        <dbReference type="PROSITE" id="PS50026"/>
    </source>
</evidence>
<dbReference type="SUPFAM" id="SSF90148">
    <property type="entry name" value="DPY module"/>
    <property type="match status" value="4"/>
</dbReference>
<dbReference type="HOGENOM" id="CLU_041204_0_0_1"/>
<evidence type="ECO:0000313" key="3">
    <source>
        <dbReference type="EMBL" id="EFX65776.1"/>
    </source>
</evidence>
<dbReference type="STRING" id="6669.E9HR63"/>
<dbReference type="PANTHER" id="PTHR22963:SF39">
    <property type="entry name" value="DUMPY"/>
    <property type="match status" value="1"/>
</dbReference>
<dbReference type="eggNOG" id="KOG1217">
    <property type="taxonomic scope" value="Eukaryota"/>
</dbReference>
<dbReference type="InParanoid" id="E9HR63"/>
<protein>
    <recommendedName>
        <fullName evidence="2">EGF-like domain-containing protein</fullName>
    </recommendedName>
</protein>